<dbReference type="PIRSF" id="PIRSF000853">
    <property type="entry name" value="PPDK"/>
    <property type="match status" value="1"/>
</dbReference>
<dbReference type="SUPFAM" id="SSF52009">
    <property type="entry name" value="Phosphohistidine domain"/>
    <property type="match status" value="1"/>
</dbReference>
<dbReference type="NCBIfam" id="NF004531">
    <property type="entry name" value="PRK05878.1"/>
    <property type="match status" value="1"/>
</dbReference>
<sequence length="956" mass="102354">MLSAQLNTVFKHTPCTTGSKGVPARATVVRRTKSYAAYAVRKCGFSSGAQTVNNKKCRTRVIRSSGRVKVSCIAAPPAVKSVYFFSKGRSDGDASMKQVLGGKGANLAEMCKIGLSVPPGFTITTETCSKYHSSGGQLPDEVWEQMLEGLALTEEAFGAKLGDQENPLLLSVRSGAAISMPGMMDTVLNLGLNDEVVVGLSKKSGERFAYDSYRRFLDMFGDVVLGIPHELYEQQLEAVKVAKGVQDDNELDVEGLKEVVEAYKQVYVDQGTSFPLDPLDQMKAAASAVFNSWESDRAKVYREVEGITGLLGTAVTVQTMVFGNMGETSGTGVCFTRDPSTGEKILYGEYLINAQGEDVVAGIRTPEPIARLAETLPEAFASLCANNALLEEHYQDMQDIEFTVQDGTLYMLQCRSGKRTGAGAVRMAVEMVDEGLVDIPKAVTMVTPGHIDQLLHPQFEDESSYADSVLGTGLPASPGAAVGVVAFSASDAEECKAAGIPCILVRVETSPEDVGGMSAAEGVLTARGGMTSHAAVVARGWGKTCVSGCAGLQVNDAEQTFTLGGITVRAGEYISLNGNTGEVIVGKVPLIPPTISGDLGKFMSWVDDFRTLKVLANADTPEDAAVARANGAEGIGLIRSEHMFFSGEERIAAMRKMIMANTTETRKAALMEILPFQRDDFEGIFQAMDGFPVTVRLLDPPLHEFLPDGDLDEIAAEMAALTGATEDEVMDRMEALSEVNPMLGFRGCRLAITYPEIAEMQARAILEAACNAQAAGVVVQPDIMVPLIGTLQEFKHQEKIVRATAAQVFAEKGTSVPYRVGTMIEIPRAALMAAQIAESAEFFSFGTNDLTQMTFGYSRDDVGKFIPIYLHEGILKHDPFEVIDFDGVGQLISMATKNGRAARPGLKVGVCGEQGGEPLSVEFFNREKLDYVSCSPFRVPIARLAAAQAAIKAAGQ</sequence>
<comment type="caution">
    <text evidence="18">The sequence shown here is derived from an EMBL/GenBank/DDBJ whole genome shotgun (WGS) entry which is preliminary data.</text>
</comment>
<evidence type="ECO:0000256" key="7">
    <source>
        <dbReference type="ARBA" id="ARBA00022777"/>
    </source>
</evidence>
<keyword evidence="7" id="KW-0418">Kinase</keyword>
<evidence type="ECO:0000313" key="19">
    <source>
        <dbReference type="Proteomes" id="UP001190700"/>
    </source>
</evidence>
<dbReference type="Gene3D" id="1.20.80.30">
    <property type="match status" value="1"/>
</dbReference>
<dbReference type="InterPro" id="IPR015813">
    <property type="entry name" value="Pyrv/PenolPyrv_kinase-like_dom"/>
</dbReference>
<dbReference type="PANTHER" id="PTHR22931:SF9">
    <property type="entry name" value="PYRUVATE, PHOSPHATE DIKINASE 1, CHLOROPLASTIC"/>
    <property type="match status" value="1"/>
</dbReference>
<feature type="binding site" evidence="13">
    <location>
        <position position="849"/>
    </location>
    <ligand>
        <name>substrate</name>
    </ligand>
</feature>
<dbReference type="InterPro" id="IPR018274">
    <property type="entry name" value="PEP_util_AS"/>
</dbReference>
<dbReference type="GO" id="GO:0005524">
    <property type="term" value="F:ATP binding"/>
    <property type="evidence" value="ECO:0007669"/>
    <property type="project" value="UniProtKB-UniRule"/>
</dbReference>
<evidence type="ECO:0000256" key="9">
    <source>
        <dbReference type="ARBA" id="ARBA00022842"/>
    </source>
</evidence>
<evidence type="ECO:0000256" key="5">
    <source>
        <dbReference type="ARBA" id="ARBA00022723"/>
    </source>
</evidence>
<dbReference type="Gene3D" id="1.10.189.10">
    <property type="entry name" value="Pyruvate Phosphate Dikinase, domain 2"/>
    <property type="match status" value="1"/>
</dbReference>
<dbReference type="InterPro" id="IPR040442">
    <property type="entry name" value="Pyrv_kinase-like_dom_sf"/>
</dbReference>
<keyword evidence="8" id="KW-0067">ATP-binding</keyword>
<dbReference type="EMBL" id="LGRX02003488">
    <property type="protein sequence ID" value="KAK3282172.1"/>
    <property type="molecule type" value="Genomic_DNA"/>
</dbReference>
<dbReference type="InterPro" id="IPR010121">
    <property type="entry name" value="Pyruvate_phosphate_dikinase"/>
</dbReference>
<keyword evidence="4" id="KW-0808">Transferase</keyword>
<dbReference type="Pfam" id="PF01326">
    <property type="entry name" value="PPDK_N"/>
    <property type="match status" value="2"/>
</dbReference>
<evidence type="ECO:0000256" key="13">
    <source>
        <dbReference type="PIRSR" id="PIRSR000853-2"/>
    </source>
</evidence>
<keyword evidence="6" id="KW-0547">Nucleotide-binding</keyword>
<feature type="domain" description="Pyruvate phosphate dikinase AMP/ATP-binding" evidence="16">
    <location>
        <begin position="382"/>
        <end position="433"/>
    </location>
</feature>
<evidence type="ECO:0000259" key="15">
    <source>
        <dbReference type="Pfam" id="PF00391"/>
    </source>
</evidence>
<accession>A0AAE0GQ15</accession>
<dbReference type="InterPro" id="IPR013815">
    <property type="entry name" value="ATP_grasp_subdomain_1"/>
</dbReference>
<dbReference type="Pfam" id="PF02896">
    <property type="entry name" value="PEP-utilizers_C"/>
    <property type="match status" value="1"/>
</dbReference>
<dbReference type="Gene3D" id="3.50.30.10">
    <property type="entry name" value="Phosphohistidine domain"/>
    <property type="match status" value="1"/>
</dbReference>
<dbReference type="Gene3D" id="3.20.20.60">
    <property type="entry name" value="Phosphoenolpyruvate-binding domains"/>
    <property type="match status" value="1"/>
</dbReference>
<evidence type="ECO:0000259" key="17">
    <source>
        <dbReference type="Pfam" id="PF02896"/>
    </source>
</evidence>
<feature type="binding site" evidence="13">
    <location>
        <position position="847"/>
    </location>
    <ligand>
        <name>substrate</name>
    </ligand>
</feature>
<feature type="active site" description="Proton donor" evidence="12">
    <location>
        <position position="911"/>
    </location>
</feature>
<reference evidence="18 19" key="1">
    <citation type="journal article" date="2015" name="Genome Biol. Evol.">
        <title>Comparative Genomics of a Bacterivorous Green Alga Reveals Evolutionary Causalities and Consequences of Phago-Mixotrophic Mode of Nutrition.</title>
        <authorList>
            <person name="Burns J.A."/>
            <person name="Paasch A."/>
            <person name="Narechania A."/>
            <person name="Kim E."/>
        </authorList>
    </citation>
    <scope>NUCLEOTIDE SEQUENCE [LARGE SCALE GENOMIC DNA]</scope>
    <source>
        <strain evidence="18 19">PLY_AMNH</strain>
    </source>
</reference>
<dbReference type="InterPro" id="IPR036637">
    <property type="entry name" value="Phosphohistidine_dom_sf"/>
</dbReference>
<keyword evidence="5 14" id="KW-0479">Metal-binding</keyword>
<feature type="binding site" evidence="14">
    <location>
        <position position="825"/>
    </location>
    <ligand>
        <name>Mg(2+)</name>
        <dbReference type="ChEBI" id="CHEBI:18420"/>
    </ligand>
</feature>
<name>A0AAE0GQ15_9CHLO</name>
<keyword evidence="19" id="KW-1185">Reference proteome</keyword>
<feature type="domain" description="PEP-utilising enzyme mobile" evidence="15">
    <location>
        <begin position="502"/>
        <end position="581"/>
    </location>
</feature>
<feature type="domain" description="PEP-utilising enzyme C-terminal" evidence="17">
    <location>
        <begin position="597"/>
        <end position="949"/>
    </location>
</feature>
<feature type="active site" description="Tele-phosphohistidine intermediate" evidence="12">
    <location>
        <position position="533"/>
    </location>
</feature>
<comment type="cofactor">
    <cofactor evidence="1 11 14">
        <name>Mg(2+)</name>
        <dbReference type="ChEBI" id="CHEBI:18420"/>
    </cofactor>
</comment>
<feature type="binding site" evidence="13">
    <location>
        <position position="848"/>
    </location>
    <ligand>
        <name>substrate</name>
    </ligand>
</feature>
<dbReference type="EC" id="2.7.9.1" evidence="3 11"/>
<dbReference type="AlphaFoldDB" id="A0AAE0GQ15"/>
<dbReference type="InterPro" id="IPR002192">
    <property type="entry name" value="PPDK_AMP/ATP-bd"/>
</dbReference>
<comment type="similarity">
    <text evidence="2 11">Belongs to the PEP-utilizing enzyme family.</text>
</comment>
<feature type="binding site" evidence="13">
    <location>
        <position position="696"/>
    </location>
    <ligand>
        <name>substrate</name>
    </ligand>
</feature>
<dbReference type="PANTHER" id="PTHR22931">
    <property type="entry name" value="PHOSPHOENOLPYRUVATE DIKINASE-RELATED"/>
    <property type="match status" value="1"/>
</dbReference>
<dbReference type="GO" id="GO:0046872">
    <property type="term" value="F:metal ion binding"/>
    <property type="evidence" value="ECO:0007669"/>
    <property type="project" value="UniProtKB-UniRule"/>
</dbReference>
<dbReference type="Gene3D" id="3.30.1490.20">
    <property type="entry name" value="ATP-grasp fold, A domain"/>
    <property type="match status" value="1"/>
</dbReference>
<evidence type="ECO:0000256" key="12">
    <source>
        <dbReference type="PIRSR" id="PIRSR000853-1"/>
    </source>
</evidence>
<dbReference type="InterPro" id="IPR008279">
    <property type="entry name" value="PEP-util_enz_mobile_dom"/>
</dbReference>
<comment type="catalytic activity">
    <reaction evidence="10 11">
        <text>pyruvate + phosphate + ATP = phosphoenolpyruvate + AMP + diphosphate + H(+)</text>
        <dbReference type="Rhea" id="RHEA:10756"/>
        <dbReference type="ChEBI" id="CHEBI:15361"/>
        <dbReference type="ChEBI" id="CHEBI:15378"/>
        <dbReference type="ChEBI" id="CHEBI:30616"/>
        <dbReference type="ChEBI" id="CHEBI:33019"/>
        <dbReference type="ChEBI" id="CHEBI:43474"/>
        <dbReference type="ChEBI" id="CHEBI:58702"/>
        <dbReference type="ChEBI" id="CHEBI:456215"/>
        <dbReference type="EC" id="2.7.9.1"/>
    </reaction>
</comment>
<dbReference type="GO" id="GO:0016301">
    <property type="term" value="F:kinase activity"/>
    <property type="evidence" value="ECO:0007669"/>
    <property type="project" value="UniProtKB-UniRule"/>
</dbReference>
<dbReference type="InterPro" id="IPR023151">
    <property type="entry name" value="PEP_util_CS"/>
</dbReference>
<feature type="binding site" evidence="13">
    <location>
        <position position="846"/>
    </location>
    <ligand>
        <name>substrate</name>
    </ligand>
</feature>
<feature type="domain" description="Pyruvate phosphate dikinase AMP/ATP-binding" evidence="16">
    <location>
        <begin position="98"/>
        <end position="370"/>
    </location>
</feature>
<evidence type="ECO:0000256" key="2">
    <source>
        <dbReference type="ARBA" id="ARBA00007837"/>
    </source>
</evidence>
<dbReference type="Gene3D" id="3.30.470.20">
    <property type="entry name" value="ATP-grasp fold, B domain"/>
    <property type="match status" value="1"/>
</dbReference>
<dbReference type="PROSITE" id="PS00742">
    <property type="entry name" value="PEP_ENZYMES_2"/>
    <property type="match status" value="1"/>
</dbReference>
<evidence type="ECO:0000256" key="1">
    <source>
        <dbReference type="ARBA" id="ARBA00001946"/>
    </source>
</evidence>
<organism evidence="18 19">
    <name type="scientific">Cymbomonas tetramitiformis</name>
    <dbReference type="NCBI Taxonomy" id="36881"/>
    <lineage>
        <taxon>Eukaryota</taxon>
        <taxon>Viridiplantae</taxon>
        <taxon>Chlorophyta</taxon>
        <taxon>Pyramimonadophyceae</taxon>
        <taxon>Pyramimonadales</taxon>
        <taxon>Pyramimonadaceae</taxon>
        <taxon>Cymbomonas</taxon>
    </lineage>
</organism>
<dbReference type="GO" id="GO:0050242">
    <property type="term" value="F:pyruvate, phosphate dikinase activity"/>
    <property type="evidence" value="ECO:0007669"/>
    <property type="project" value="UniProtKB-UniRule"/>
</dbReference>
<keyword evidence="9 14" id="KW-0460">Magnesium</keyword>
<evidence type="ECO:0000313" key="18">
    <source>
        <dbReference type="EMBL" id="KAK3282172.1"/>
    </source>
</evidence>
<evidence type="ECO:0000256" key="10">
    <source>
        <dbReference type="ARBA" id="ARBA00048103"/>
    </source>
</evidence>
<protein>
    <recommendedName>
        <fullName evidence="3 11">Pyruvate, phosphate dikinase</fullName>
        <ecNumber evidence="3 11">2.7.9.1</ecNumber>
    </recommendedName>
</protein>
<evidence type="ECO:0000256" key="8">
    <source>
        <dbReference type="ARBA" id="ARBA00022840"/>
    </source>
</evidence>
<feature type="binding site" evidence="13">
    <location>
        <position position="825"/>
    </location>
    <ligand>
        <name>substrate</name>
    </ligand>
</feature>
<evidence type="ECO:0000256" key="6">
    <source>
        <dbReference type="ARBA" id="ARBA00022741"/>
    </source>
</evidence>
<evidence type="ECO:0000256" key="4">
    <source>
        <dbReference type="ARBA" id="ARBA00022679"/>
    </source>
</evidence>
<proteinExistence type="inferred from homology"/>
<gene>
    <name evidence="18" type="ORF">CYMTET_10079</name>
</gene>
<evidence type="ECO:0000259" key="16">
    <source>
        <dbReference type="Pfam" id="PF01326"/>
    </source>
</evidence>
<dbReference type="InterPro" id="IPR000121">
    <property type="entry name" value="PEP_util_C"/>
</dbReference>
<feature type="binding site" evidence="14">
    <location>
        <position position="849"/>
    </location>
    <ligand>
        <name>Mg(2+)</name>
        <dbReference type="ChEBI" id="CHEBI:18420"/>
    </ligand>
</feature>
<dbReference type="SUPFAM" id="SSF51621">
    <property type="entry name" value="Phosphoenolpyruvate/pyruvate domain"/>
    <property type="match status" value="1"/>
</dbReference>
<feature type="binding site" evidence="13">
    <location>
        <position position="639"/>
    </location>
    <ligand>
        <name>substrate</name>
    </ligand>
</feature>
<evidence type="ECO:0000256" key="14">
    <source>
        <dbReference type="PIRSR" id="PIRSR000853-3"/>
    </source>
</evidence>
<dbReference type="SUPFAM" id="SSF56059">
    <property type="entry name" value="Glutathione synthetase ATP-binding domain-like"/>
    <property type="match status" value="1"/>
</dbReference>
<evidence type="ECO:0000256" key="3">
    <source>
        <dbReference type="ARBA" id="ARBA00011994"/>
    </source>
</evidence>
<dbReference type="PROSITE" id="PS00370">
    <property type="entry name" value="PEP_ENZYMES_PHOS_SITE"/>
    <property type="match status" value="1"/>
</dbReference>
<dbReference type="Proteomes" id="UP001190700">
    <property type="component" value="Unassembled WGS sequence"/>
</dbReference>
<dbReference type="Pfam" id="PF00391">
    <property type="entry name" value="PEP-utilizers"/>
    <property type="match status" value="1"/>
</dbReference>
<dbReference type="NCBIfam" id="TIGR01828">
    <property type="entry name" value="pyru_phos_dikin"/>
    <property type="match status" value="1"/>
</dbReference>
<evidence type="ECO:0000256" key="11">
    <source>
        <dbReference type="PIRNR" id="PIRNR000853"/>
    </source>
</evidence>